<feature type="transmembrane region" description="Helical" evidence="2">
    <location>
        <begin position="175"/>
        <end position="195"/>
    </location>
</feature>
<evidence type="ECO:0000256" key="2">
    <source>
        <dbReference type="SAM" id="Phobius"/>
    </source>
</evidence>
<reference evidence="3 4" key="1">
    <citation type="journal article" date="2020" name="ISME J.">
        <title>Uncovering the hidden diversity of litter-decomposition mechanisms in mushroom-forming fungi.</title>
        <authorList>
            <person name="Floudas D."/>
            <person name="Bentzer J."/>
            <person name="Ahren D."/>
            <person name="Johansson T."/>
            <person name="Persson P."/>
            <person name="Tunlid A."/>
        </authorList>
    </citation>
    <scope>NUCLEOTIDE SEQUENCE [LARGE SCALE GENOMIC DNA]</scope>
    <source>
        <strain evidence="3 4">CBS 406.79</strain>
    </source>
</reference>
<name>A0A8H5GNB5_9AGAR</name>
<dbReference type="OrthoDB" id="3363836at2759"/>
<gene>
    <name evidence="3" type="ORF">D9757_010344</name>
</gene>
<feature type="region of interest" description="Disordered" evidence="1">
    <location>
        <begin position="363"/>
        <end position="382"/>
    </location>
</feature>
<keyword evidence="4" id="KW-1185">Reference proteome</keyword>
<organism evidence="3 4">
    <name type="scientific">Collybiopsis confluens</name>
    <dbReference type="NCBI Taxonomy" id="2823264"/>
    <lineage>
        <taxon>Eukaryota</taxon>
        <taxon>Fungi</taxon>
        <taxon>Dikarya</taxon>
        <taxon>Basidiomycota</taxon>
        <taxon>Agaricomycotina</taxon>
        <taxon>Agaricomycetes</taxon>
        <taxon>Agaricomycetidae</taxon>
        <taxon>Agaricales</taxon>
        <taxon>Marasmiineae</taxon>
        <taxon>Omphalotaceae</taxon>
        <taxon>Collybiopsis</taxon>
    </lineage>
</organism>
<protein>
    <submittedName>
        <fullName evidence="3">Uncharacterized protein</fullName>
    </submittedName>
</protein>
<feature type="compositionally biased region" description="Low complexity" evidence="1">
    <location>
        <begin position="628"/>
        <end position="638"/>
    </location>
</feature>
<comment type="caution">
    <text evidence="3">The sequence shown here is derived from an EMBL/GenBank/DDBJ whole genome shotgun (WGS) entry which is preliminary data.</text>
</comment>
<keyword evidence="2" id="KW-0472">Membrane</keyword>
<proteinExistence type="predicted"/>
<dbReference type="AlphaFoldDB" id="A0A8H5GNB5"/>
<evidence type="ECO:0000313" key="3">
    <source>
        <dbReference type="EMBL" id="KAF5367800.1"/>
    </source>
</evidence>
<keyword evidence="2" id="KW-1133">Transmembrane helix</keyword>
<feature type="compositionally biased region" description="Polar residues" evidence="1">
    <location>
        <begin position="367"/>
        <end position="379"/>
    </location>
</feature>
<evidence type="ECO:0000313" key="4">
    <source>
        <dbReference type="Proteomes" id="UP000518752"/>
    </source>
</evidence>
<sequence>MGFQKFRLGHTGAAHAAQKKRASSTCLSGGFYTHPTSGSSIDSLQPLNITWDSTCLTPTNNLVDVYLYAPSASPPRLHLWENIDFTKGAYEATLMPRWWNSTSSEQLQLLIIQSGDAPFLATLPPGPIFTATYSTPSSGTPASAQTGIVSSADQITDAKAASTSSSSSHLSGGKIAAAVIMPLLVVGAICAFLWIKRSRSKGKADRQRWSEKVDKRMSVVSADWQSTTLAGAQHAIRTSIAIRTSMAMENDARLSMSQASMGVNLAGMGVQAPGGGVGGFFIPGQGDPNLNPIVSMPVPAVLPETGAAPISHLRPGLRSSTYSNAAAAARVSRVSFAADPAIPGRPSAESRRSIYERERPSLDTRRSVYSQYSQGSRGSRTFHYGDGEMPPMPEGAVERASQFYMLGTSGNANIGGTIGSGVGVGHLRHSPANMSASSLGSGSQDVSRMSRFDEVYGEAYSNYAAEMPRTSSDDGVMSPTQTQGPLALTTEDIKRRISMRKKSFDTEHKASFDNGYAGKMSFDADVGPALSMMRAQDEEEDYFSQYPQAGPSETLFAASPSPQQSSFPSPAMPMPSLDGATLPGSPTMSPVDLPASPTSFYTGMAPPKNGMSPDDMLKAYAERKAAAAAAASGAPKRAGTPKIMLPNPSPLGKSSLLYEQSDDGHGQAF</sequence>
<accession>A0A8H5GNB5</accession>
<keyword evidence="2" id="KW-0812">Transmembrane</keyword>
<dbReference type="Proteomes" id="UP000518752">
    <property type="component" value="Unassembled WGS sequence"/>
</dbReference>
<evidence type="ECO:0000256" key="1">
    <source>
        <dbReference type="SAM" id="MobiDB-lite"/>
    </source>
</evidence>
<dbReference type="EMBL" id="JAACJN010000140">
    <property type="protein sequence ID" value="KAF5367800.1"/>
    <property type="molecule type" value="Genomic_DNA"/>
</dbReference>
<feature type="region of interest" description="Disordered" evidence="1">
    <location>
        <begin position="628"/>
        <end position="669"/>
    </location>
</feature>